<feature type="domain" description="DUF58" evidence="2">
    <location>
        <begin position="185"/>
        <end position="222"/>
    </location>
</feature>
<feature type="transmembrane region" description="Helical" evidence="1">
    <location>
        <begin position="31"/>
        <end position="54"/>
    </location>
</feature>
<evidence type="ECO:0000313" key="3">
    <source>
        <dbReference type="EMBL" id="SLM84771.1"/>
    </source>
</evidence>
<dbReference type="PANTHER" id="PTHR34351">
    <property type="entry name" value="SLR1927 PROTEIN-RELATED"/>
    <property type="match status" value="1"/>
</dbReference>
<dbReference type="Pfam" id="PF01882">
    <property type="entry name" value="DUF58"/>
    <property type="match status" value="1"/>
</dbReference>
<dbReference type="PANTHER" id="PTHR34351:SF2">
    <property type="entry name" value="DUF58 DOMAIN-CONTAINING PROTEIN"/>
    <property type="match status" value="1"/>
</dbReference>
<dbReference type="AlphaFoldDB" id="A0A1X6WKB9"/>
<proteinExistence type="predicted"/>
<keyword evidence="1" id="KW-0812">Transmembrane</keyword>
<feature type="transmembrane region" description="Helical" evidence="1">
    <location>
        <begin position="7"/>
        <end position="25"/>
    </location>
</feature>
<name>A0A1X6WKB9_9ENTE</name>
<dbReference type="EMBL" id="FWFD01000003">
    <property type="protein sequence ID" value="SLM84771.1"/>
    <property type="molecule type" value="Genomic_DNA"/>
</dbReference>
<dbReference type="Proteomes" id="UP000195918">
    <property type="component" value="Unassembled WGS sequence"/>
</dbReference>
<organism evidence="3 4">
    <name type="scientific">Vagococcus fluvialis bH819</name>
    <dbReference type="NCBI Taxonomy" id="1255619"/>
    <lineage>
        <taxon>Bacteria</taxon>
        <taxon>Bacillati</taxon>
        <taxon>Bacillota</taxon>
        <taxon>Bacilli</taxon>
        <taxon>Lactobacillales</taxon>
        <taxon>Enterococcaceae</taxon>
        <taxon>Vagococcus</taxon>
    </lineage>
</organism>
<accession>A0A1X6WKB9</accession>
<dbReference type="InterPro" id="IPR002881">
    <property type="entry name" value="DUF58"/>
</dbReference>
<keyword evidence="1" id="KW-0472">Membrane</keyword>
<evidence type="ECO:0000256" key="1">
    <source>
        <dbReference type="SAM" id="Phobius"/>
    </source>
</evidence>
<dbReference type="OrthoDB" id="9778037at2"/>
<reference evidence="4" key="1">
    <citation type="submission" date="2017-02" db="EMBL/GenBank/DDBJ databases">
        <authorList>
            <person name="Dridi B."/>
        </authorList>
    </citation>
    <scope>NUCLEOTIDE SEQUENCE [LARGE SCALE GENOMIC DNA]</scope>
    <source>
        <strain evidence="4">bH819</strain>
    </source>
</reference>
<dbReference type="RefSeq" id="WP_086950417.1">
    <property type="nucleotide sequence ID" value="NZ_FWFD01000003.1"/>
</dbReference>
<protein>
    <recommendedName>
        <fullName evidence="2">DUF58 domain-containing protein</fullName>
    </recommendedName>
</protein>
<sequence length="331" mass="39030">MKKTDNLLLTGFIFVSLMYALTFNSQMSWRIFLFIFFFLAISYFSVLSPLKYFIMTPLTPVMVEVGEKREIEFKLLNTSKRNCFFPLLTITCPDLDYKETYYLFSKKDKRLIFVWEAKKRMSLEKVTVEIKSSDLFGLINKRQQLDVEFELAILPSSHGEVNYQQVTQLFEKTLFGERSFDVENIREYQAGDSIKGIDWKLSSKKQILMLREYKQQQLAKTVFIFYGVKSFYFEKSLQVFFSLFQSSKNYDWDFYLMGDNVSQKKIDSPIDFARIKKASDPGSFTSIKEQNIIVITPEVTSKLTKELCKFNQTQKVTVIDYQMIESELIRK</sequence>
<evidence type="ECO:0000313" key="4">
    <source>
        <dbReference type="Proteomes" id="UP000195918"/>
    </source>
</evidence>
<gene>
    <name evidence="3" type="ORF">FM121_01665</name>
</gene>
<keyword evidence="1" id="KW-1133">Transmembrane helix</keyword>
<keyword evidence="4" id="KW-1185">Reference proteome</keyword>
<evidence type="ECO:0000259" key="2">
    <source>
        <dbReference type="Pfam" id="PF01882"/>
    </source>
</evidence>